<dbReference type="InterPro" id="IPR006094">
    <property type="entry name" value="Oxid_FAD_bind_N"/>
</dbReference>
<protein>
    <recommendedName>
        <fullName evidence="7">FAD-binding PCMH-type domain-containing protein</fullName>
    </recommendedName>
</protein>
<keyword evidence="2" id="KW-0285">Flavoprotein</keyword>
<sequence length="505" mass="54101">MVTLKSILLAGLVHLHLHALCGLAWAAWASSSPTPQQIVRDLQASLSPGSEIVLTTDPAYARDFKQRFAVAAPPTYVVGVKPVTVSDVQAVVRYSASKNVPFLATGGGHGYTFSLGRLESGIELDMGNFHSIAIDPVANTLTVGGAVQIGNVTAALLAAGRELPVGQCATVGLTGLTMGGGVGPYGGIYGAASDSLLSVEFVTGTGDILNVSATHHADLFYGVKGAGFNYGVATRLTYRVYPLTNNGDVMVVNTQFPGPLNGSVWELASQFVGRQPKELTLDFSLRWNESSGGMVAWCSFYYVGPQAEGLRLIQPFLNLGPLNVEIHAAKYNSISDVALYNAEGVGAIRGISFVPYSVNLYAVDPPSLISLFNYMNATMTGRPDLQTATLAWAQFSTYGFQLFPVESSAFPYRDVAVFFQYDGFGFNASQIPALDEFGKNVRSLMRPGSGRTDLEVYVHFGHGDEGPAAWYSAAKLPRLNALKAVYDPKNLFSYYNPVQRGRYGH</sequence>
<gene>
    <name evidence="8" type="ORF">B0T24DRAFT_693753</name>
</gene>
<dbReference type="InterPro" id="IPR016169">
    <property type="entry name" value="FAD-bd_PCMH_sub2"/>
</dbReference>
<proteinExistence type="inferred from homology"/>
<keyword evidence="9" id="KW-1185">Reference proteome</keyword>
<reference evidence="8" key="1">
    <citation type="journal article" date="2023" name="Mol. Phylogenet. Evol.">
        <title>Genome-scale phylogeny and comparative genomics of the fungal order Sordariales.</title>
        <authorList>
            <person name="Hensen N."/>
            <person name="Bonometti L."/>
            <person name="Westerberg I."/>
            <person name="Brannstrom I.O."/>
            <person name="Guillou S."/>
            <person name="Cros-Aarteil S."/>
            <person name="Calhoun S."/>
            <person name="Haridas S."/>
            <person name="Kuo A."/>
            <person name="Mondo S."/>
            <person name="Pangilinan J."/>
            <person name="Riley R."/>
            <person name="LaButti K."/>
            <person name="Andreopoulos B."/>
            <person name="Lipzen A."/>
            <person name="Chen C."/>
            <person name="Yan M."/>
            <person name="Daum C."/>
            <person name="Ng V."/>
            <person name="Clum A."/>
            <person name="Steindorff A."/>
            <person name="Ohm R.A."/>
            <person name="Martin F."/>
            <person name="Silar P."/>
            <person name="Natvig D.O."/>
            <person name="Lalanne C."/>
            <person name="Gautier V."/>
            <person name="Ament-Velasquez S.L."/>
            <person name="Kruys A."/>
            <person name="Hutchinson M.I."/>
            <person name="Powell A.J."/>
            <person name="Barry K."/>
            <person name="Miller A.N."/>
            <person name="Grigoriev I.V."/>
            <person name="Debuchy R."/>
            <person name="Gladieux P."/>
            <person name="Hiltunen Thoren M."/>
            <person name="Johannesson H."/>
        </authorList>
    </citation>
    <scope>NUCLEOTIDE SEQUENCE</scope>
    <source>
        <strain evidence="8">CBS 958.72</strain>
    </source>
</reference>
<evidence type="ECO:0000256" key="2">
    <source>
        <dbReference type="ARBA" id="ARBA00022630"/>
    </source>
</evidence>
<dbReference type="EMBL" id="JAULSN010000002">
    <property type="protein sequence ID" value="KAK3378647.1"/>
    <property type="molecule type" value="Genomic_DNA"/>
</dbReference>
<dbReference type="Pfam" id="PF08031">
    <property type="entry name" value="BBE"/>
    <property type="match status" value="1"/>
</dbReference>
<evidence type="ECO:0000256" key="4">
    <source>
        <dbReference type="ARBA" id="ARBA00022827"/>
    </source>
</evidence>
<dbReference type="AlphaFoldDB" id="A0AAE0KLX6"/>
<evidence type="ECO:0000256" key="1">
    <source>
        <dbReference type="ARBA" id="ARBA00005466"/>
    </source>
</evidence>
<dbReference type="GO" id="GO:0071949">
    <property type="term" value="F:FAD binding"/>
    <property type="evidence" value="ECO:0007669"/>
    <property type="project" value="InterPro"/>
</dbReference>
<feature type="chain" id="PRO_5042076008" description="FAD-binding PCMH-type domain-containing protein" evidence="6">
    <location>
        <begin position="27"/>
        <end position="505"/>
    </location>
</feature>
<keyword evidence="4" id="KW-0274">FAD</keyword>
<feature type="signal peptide" evidence="6">
    <location>
        <begin position="1"/>
        <end position="26"/>
    </location>
</feature>
<accession>A0AAE0KLX6</accession>
<dbReference type="InterPro" id="IPR012951">
    <property type="entry name" value="BBE"/>
</dbReference>
<dbReference type="InterPro" id="IPR050416">
    <property type="entry name" value="FAD-linked_Oxidoreductase"/>
</dbReference>
<dbReference type="PANTHER" id="PTHR42973">
    <property type="entry name" value="BINDING OXIDOREDUCTASE, PUTATIVE (AFU_ORTHOLOGUE AFUA_1G17690)-RELATED"/>
    <property type="match status" value="1"/>
</dbReference>
<keyword evidence="5" id="KW-0560">Oxidoreductase</keyword>
<dbReference type="PROSITE" id="PS51387">
    <property type="entry name" value="FAD_PCMH"/>
    <property type="match status" value="1"/>
</dbReference>
<name>A0AAE0KLX6_9PEZI</name>
<dbReference type="Gene3D" id="3.40.462.20">
    <property type="match status" value="1"/>
</dbReference>
<feature type="domain" description="FAD-binding PCMH-type" evidence="7">
    <location>
        <begin position="70"/>
        <end position="243"/>
    </location>
</feature>
<evidence type="ECO:0000256" key="3">
    <source>
        <dbReference type="ARBA" id="ARBA00022729"/>
    </source>
</evidence>
<dbReference type="InterPro" id="IPR016166">
    <property type="entry name" value="FAD-bd_PCMH"/>
</dbReference>
<comment type="similarity">
    <text evidence="1">Belongs to the oxygen-dependent FAD-linked oxidoreductase family.</text>
</comment>
<evidence type="ECO:0000259" key="7">
    <source>
        <dbReference type="PROSITE" id="PS51387"/>
    </source>
</evidence>
<evidence type="ECO:0000313" key="8">
    <source>
        <dbReference type="EMBL" id="KAK3378647.1"/>
    </source>
</evidence>
<dbReference type="GO" id="GO:0016491">
    <property type="term" value="F:oxidoreductase activity"/>
    <property type="evidence" value="ECO:0007669"/>
    <property type="project" value="UniProtKB-KW"/>
</dbReference>
<reference evidence="8" key="2">
    <citation type="submission" date="2023-06" db="EMBL/GenBank/DDBJ databases">
        <authorList>
            <consortium name="Lawrence Berkeley National Laboratory"/>
            <person name="Haridas S."/>
            <person name="Hensen N."/>
            <person name="Bonometti L."/>
            <person name="Westerberg I."/>
            <person name="Brannstrom I.O."/>
            <person name="Guillou S."/>
            <person name="Cros-Aarteil S."/>
            <person name="Calhoun S."/>
            <person name="Kuo A."/>
            <person name="Mondo S."/>
            <person name="Pangilinan J."/>
            <person name="Riley R."/>
            <person name="Labutti K."/>
            <person name="Andreopoulos B."/>
            <person name="Lipzen A."/>
            <person name="Chen C."/>
            <person name="Yanf M."/>
            <person name="Daum C."/>
            <person name="Ng V."/>
            <person name="Clum A."/>
            <person name="Steindorff A."/>
            <person name="Ohm R."/>
            <person name="Martin F."/>
            <person name="Silar P."/>
            <person name="Natvig D."/>
            <person name="Lalanne C."/>
            <person name="Gautier V."/>
            <person name="Ament-Velasquez S.L."/>
            <person name="Kruys A."/>
            <person name="Hutchinson M.I."/>
            <person name="Powell A.J."/>
            <person name="Barry K."/>
            <person name="Miller A.N."/>
            <person name="Grigoriev I.V."/>
            <person name="Debuchy R."/>
            <person name="Gladieux P."/>
            <person name="Thoren M.H."/>
            <person name="Johannesson H."/>
        </authorList>
    </citation>
    <scope>NUCLEOTIDE SEQUENCE</scope>
    <source>
        <strain evidence="8">CBS 958.72</strain>
    </source>
</reference>
<evidence type="ECO:0000256" key="5">
    <source>
        <dbReference type="ARBA" id="ARBA00023002"/>
    </source>
</evidence>
<dbReference type="PANTHER" id="PTHR42973:SF32">
    <property type="entry name" value="FAD-LINKED OXIDOREDUCTASE AFOF"/>
    <property type="match status" value="1"/>
</dbReference>
<dbReference type="Gene3D" id="3.30.465.10">
    <property type="match status" value="1"/>
</dbReference>
<dbReference type="Proteomes" id="UP001287356">
    <property type="component" value="Unassembled WGS sequence"/>
</dbReference>
<evidence type="ECO:0000256" key="6">
    <source>
        <dbReference type="SAM" id="SignalP"/>
    </source>
</evidence>
<evidence type="ECO:0000313" key="9">
    <source>
        <dbReference type="Proteomes" id="UP001287356"/>
    </source>
</evidence>
<keyword evidence="3 6" id="KW-0732">Signal</keyword>
<organism evidence="8 9">
    <name type="scientific">Lasiosphaeria ovina</name>
    <dbReference type="NCBI Taxonomy" id="92902"/>
    <lineage>
        <taxon>Eukaryota</taxon>
        <taxon>Fungi</taxon>
        <taxon>Dikarya</taxon>
        <taxon>Ascomycota</taxon>
        <taxon>Pezizomycotina</taxon>
        <taxon>Sordariomycetes</taxon>
        <taxon>Sordariomycetidae</taxon>
        <taxon>Sordariales</taxon>
        <taxon>Lasiosphaeriaceae</taxon>
        <taxon>Lasiosphaeria</taxon>
    </lineage>
</organism>
<comment type="caution">
    <text evidence="8">The sequence shown here is derived from an EMBL/GenBank/DDBJ whole genome shotgun (WGS) entry which is preliminary data.</text>
</comment>
<dbReference type="Pfam" id="PF01565">
    <property type="entry name" value="FAD_binding_4"/>
    <property type="match status" value="1"/>
</dbReference>
<dbReference type="SUPFAM" id="SSF56176">
    <property type="entry name" value="FAD-binding/transporter-associated domain-like"/>
    <property type="match status" value="1"/>
</dbReference>
<dbReference type="InterPro" id="IPR036318">
    <property type="entry name" value="FAD-bd_PCMH-like_sf"/>
</dbReference>